<evidence type="ECO:0000313" key="1">
    <source>
        <dbReference type="EMBL" id="GAU99846.1"/>
    </source>
</evidence>
<dbReference type="Proteomes" id="UP000186922">
    <property type="component" value="Unassembled WGS sequence"/>
</dbReference>
<accession>A0A1D1VDX8</accession>
<name>A0A1D1VDX8_RAMVA</name>
<gene>
    <name evidence="1" type="primary">RvY_10786-1</name>
    <name evidence="1" type="synonym">RvY_10786.1</name>
    <name evidence="1" type="ORF">RvY_10786</name>
</gene>
<evidence type="ECO:0000313" key="2">
    <source>
        <dbReference type="Proteomes" id="UP000186922"/>
    </source>
</evidence>
<dbReference type="AlphaFoldDB" id="A0A1D1VDX8"/>
<protein>
    <submittedName>
        <fullName evidence="1">Uncharacterized protein</fullName>
    </submittedName>
</protein>
<reference evidence="1 2" key="1">
    <citation type="journal article" date="2016" name="Nat. Commun.">
        <title>Extremotolerant tardigrade genome and improved radiotolerance of human cultured cells by tardigrade-unique protein.</title>
        <authorList>
            <person name="Hashimoto T."/>
            <person name="Horikawa D.D."/>
            <person name="Saito Y."/>
            <person name="Kuwahara H."/>
            <person name="Kozuka-Hata H."/>
            <person name="Shin-I T."/>
            <person name="Minakuchi Y."/>
            <person name="Ohishi K."/>
            <person name="Motoyama A."/>
            <person name="Aizu T."/>
            <person name="Enomoto A."/>
            <person name="Kondo K."/>
            <person name="Tanaka S."/>
            <person name="Hara Y."/>
            <person name="Koshikawa S."/>
            <person name="Sagara H."/>
            <person name="Miura T."/>
            <person name="Yokobori S."/>
            <person name="Miyagawa K."/>
            <person name="Suzuki Y."/>
            <person name="Kubo T."/>
            <person name="Oyama M."/>
            <person name="Kohara Y."/>
            <person name="Fujiyama A."/>
            <person name="Arakawa K."/>
            <person name="Katayama T."/>
            <person name="Toyoda A."/>
            <person name="Kunieda T."/>
        </authorList>
    </citation>
    <scope>NUCLEOTIDE SEQUENCE [LARGE SCALE GENOMIC DNA]</scope>
    <source>
        <strain evidence="1 2">YOKOZUNA-1</strain>
    </source>
</reference>
<organism evidence="1 2">
    <name type="scientific">Ramazzottius varieornatus</name>
    <name type="common">Water bear</name>
    <name type="synonym">Tardigrade</name>
    <dbReference type="NCBI Taxonomy" id="947166"/>
    <lineage>
        <taxon>Eukaryota</taxon>
        <taxon>Metazoa</taxon>
        <taxon>Ecdysozoa</taxon>
        <taxon>Tardigrada</taxon>
        <taxon>Eutardigrada</taxon>
        <taxon>Parachela</taxon>
        <taxon>Hypsibioidea</taxon>
        <taxon>Ramazzottiidae</taxon>
        <taxon>Ramazzottius</taxon>
    </lineage>
</organism>
<proteinExistence type="predicted"/>
<comment type="caution">
    <text evidence="1">The sequence shown here is derived from an EMBL/GenBank/DDBJ whole genome shotgun (WGS) entry which is preliminary data.</text>
</comment>
<sequence>MDEVKFYGRMCIWLSRCHIYEKKYVDKKIPGYEVGIVLWTTPKFHGYVERWNILSWILMMMNRIIKDSTNMTQKPVLDNRQKVEPMSETTQGEIPSLERKENVTRQGDNKNTSIFRRTDMYTYRRE</sequence>
<keyword evidence="2" id="KW-1185">Reference proteome</keyword>
<dbReference type="EMBL" id="BDGG01000005">
    <property type="protein sequence ID" value="GAU99846.1"/>
    <property type="molecule type" value="Genomic_DNA"/>
</dbReference>